<gene>
    <name evidence="2" type="primary">Ogla0005M11.16</name>
</gene>
<evidence type="ECO:0000313" key="2">
    <source>
        <dbReference type="EMBL" id="BAX24763.1"/>
    </source>
</evidence>
<organism evidence="2">
    <name type="scientific">Oryza glaberrima</name>
    <name type="common">African rice</name>
    <dbReference type="NCBI Taxonomy" id="4538"/>
    <lineage>
        <taxon>Eukaryota</taxon>
        <taxon>Viridiplantae</taxon>
        <taxon>Streptophyta</taxon>
        <taxon>Embryophyta</taxon>
        <taxon>Tracheophyta</taxon>
        <taxon>Spermatophyta</taxon>
        <taxon>Magnoliopsida</taxon>
        <taxon>Liliopsida</taxon>
        <taxon>Poales</taxon>
        <taxon>Poaceae</taxon>
        <taxon>BOP clade</taxon>
        <taxon>Oryzoideae</taxon>
        <taxon>Oryzeae</taxon>
        <taxon>Oryzinae</taxon>
        <taxon>Oryza</taxon>
    </lineage>
</organism>
<feature type="compositionally biased region" description="Basic and acidic residues" evidence="1">
    <location>
        <begin position="185"/>
        <end position="194"/>
    </location>
</feature>
<proteinExistence type="predicted"/>
<name>A0A1V1H5F8_ORYGL</name>
<feature type="region of interest" description="Disordered" evidence="1">
    <location>
        <begin position="107"/>
        <end position="194"/>
    </location>
</feature>
<dbReference type="EMBL" id="AP011458">
    <property type="protein sequence ID" value="BAX24763.1"/>
    <property type="molecule type" value="Genomic_DNA"/>
</dbReference>
<feature type="compositionally biased region" description="Basic and acidic residues" evidence="1">
    <location>
        <begin position="107"/>
        <end position="119"/>
    </location>
</feature>
<accession>A0A1V1H5F8</accession>
<dbReference type="AlphaFoldDB" id="A0A1V1H5F8"/>
<reference evidence="2" key="1">
    <citation type="submission" date="2009-05" db="EMBL/GenBank/DDBJ databases">
        <title>Oryza sativa Japonica Group genomic DNA, chromosome 6, BAC clone:KMK0024M20, cultivar:Khau Mac Kho.</title>
        <authorList>
            <person name="Matsumoto T."/>
            <person name="Wu J."/>
            <person name="Kanamori H."/>
        </authorList>
    </citation>
    <scope>NUCLEOTIDE SEQUENCE</scope>
    <source>
        <strain evidence="2">IRGC 104038</strain>
    </source>
</reference>
<evidence type="ECO:0000256" key="1">
    <source>
        <dbReference type="SAM" id="MobiDB-lite"/>
    </source>
</evidence>
<sequence>MTGAAARRRGGVAPRAASAWRGGGVRRGAIVALHPVAAFRGGGVARRRWRMARQRRGGAAPVPCRGGVVASRGAASSWCGVVVARRRVVTRAASVSETRWPTAIEREREIEIGERDREGGGGGGSHPRDAAAAEEAEAAMTTTSARRRRNTAAASARGCPMQWRRRRSRERSIGQKLLSVGGEDEGAHREYIYP</sequence>
<protein>
    <submittedName>
        <fullName evidence="2">Uncharacterized protein</fullName>
    </submittedName>
</protein>